<dbReference type="RefSeq" id="WP_218403626.1">
    <property type="nucleotide sequence ID" value="NZ_JAGSPC010000001.1"/>
</dbReference>
<name>A0A9X1F3S3_9SPHN</name>
<sequence length="286" mass="30946">MTHLTMGQPRKQAQLATSPYDRWISPNGDCVCEFHRTSGGFKLRFPDEADFEIDGETGAVAAVPVSEGSENLVQKLFDNSIVPLLGNHNGGVFLHGSGVRTPSGAIAFLGHSRSGKTTLAGAFAKSGYPFMAEDVVELDQRANGYRLLPNSAGLRLFKDSAEYLLGSDVGFSDVDGKQRIDAADHLPFADQPHNLCAMFMLGADHEAALALEPLSSSAALQGLMQHGFILDVEDRQRLESHFNRIGELVEAIPTFSLDYPRDYSTLPNVISAIFNVSQGLAPHETN</sequence>
<comment type="caution">
    <text evidence="1">The sequence shown here is derived from an EMBL/GenBank/DDBJ whole genome shotgun (WGS) entry which is preliminary data.</text>
</comment>
<dbReference type="EMBL" id="JAGSPC010000001">
    <property type="protein sequence ID" value="MBV7258290.1"/>
    <property type="molecule type" value="Genomic_DNA"/>
</dbReference>
<evidence type="ECO:0008006" key="3">
    <source>
        <dbReference type="Google" id="ProtNLM"/>
    </source>
</evidence>
<evidence type="ECO:0000313" key="1">
    <source>
        <dbReference type="EMBL" id="MBV7258290.1"/>
    </source>
</evidence>
<dbReference type="AlphaFoldDB" id="A0A9X1F3S3"/>
<accession>A0A9X1F3S3</accession>
<gene>
    <name evidence="1" type="ORF">KCG46_01725</name>
</gene>
<reference evidence="1" key="1">
    <citation type="submission" date="2021-04" db="EMBL/GenBank/DDBJ databases">
        <authorList>
            <person name="Pira H."/>
            <person name="Risdian C."/>
            <person name="Wink J."/>
        </authorList>
    </citation>
    <scope>NUCLEOTIDE SEQUENCE</scope>
    <source>
        <strain evidence="1">WH158</strain>
    </source>
</reference>
<protein>
    <recommendedName>
        <fullName evidence="3">HPr kinase/phosphorylase C-terminal domain-containing protein</fullName>
    </recommendedName>
</protein>
<organism evidence="1 2">
    <name type="scientific">Erythrobacter crassostreae</name>
    <dbReference type="NCBI Taxonomy" id="2828328"/>
    <lineage>
        <taxon>Bacteria</taxon>
        <taxon>Pseudomonadati</taxon>
        <taxon>Pseudomonadota</taxon>
        <taxon>Alphaproteobacteria</taxon>
        <taxon>Sphingomonadales</taxon>
        <taxon>Erythrobacteraceae</taxon>
        <taxon>Erythrobacter/Porphyrobacter group</taxon>
        <taxon>Erythrobacter</taxon>
    </lineage>
</organism>
<keyword evidence="2" id="KW-1185">Reference proteome</keyword>
<proteinExistence type="predicted"/>
<dbReference type="Proteomes" id="UP001138681">
    <property type="component" value="Unassembled WGS sequence"/>
</dbReference>
<evidence type="ECO:0000313" key="2">
    <source>
        <dbReference type="Proteomes" id="UP001138681"/>
    </source>
</evidence>